<accession>A0ABP0LLI8</accession>
<comment type="caution">
    <text evidence="1">The sequence shown here is derived from an EMBL/GenBank/DDBJ whole genome shotgun (WGS) entry which is preliminary data.</text>
</comment>
<protein>
    <submittedName>
        <fullName evidence="1">Uncharacterized protein</fullName>
    </submittedName>
</protein>
<dbReference type="EMBL" id="CAXAMN010013180">
    <property type="protein sequence ID" value="CAK9040051.1"/>
    <property type="molecule type" value="Genomic_DNA"/>
</dbReference>
<name>A0ABP0LLI8_9DINO</name>
<sequence>MEFRLRLRSAARADLQHSPEEVFVLPVGLAFVLDSKHRLEDSSEGLALVEGRVLNCSGCRLDELLDLQEMLGVSDSNSLLQGDCPVLHVETLIGLEALWIVLGEDQHFQFQIHPWLSISTDVRL</sequence>
<evidence type="ECO:0000313" key="1">
    <source>
        <dbReference type="EMBL" id="CAK9040051.1"/>
    </source>
</evidence>
<reference evidence="1 2" key="1">
    <citation type="submission" date="2024-02" db="EMBL/GenBank/DDBJ databases">
        <authorList>
            <person name="Chen Y."/>
            <person name="Shah S."/>
            <person name="Dougan E. K."/>
            <person name="Thang M."/>
            <person name="Chan C."/>
        </authorList>
    </citation>
    <scope>NUCLEOTIDE SEQUENCE [LARGE SCALE GENOMIC DNA]</scope>
</reference>
<proteinExistence type="predicted"/>
<dbReference type="Proteomes" id="UP001642484">
    <property type="component" value="Unassembled WGS sequence"/>
</dbReference>
<evidence type="ECO:0000313" key="2">
    <source>
        <dbReference type="Proteomes" id="UP001642484"/>
    </source>
</evidence>
<gene>
    <name evidence="1" type="ORF">CCMP2556_LOCUS21627</name>
</gene>
<organism evidence="1 2">
    <name type="scientific">Durusdinium trenchii</name>
    <dbReference type="NCBI Taxonomy" id="1381693"/>
    <lineage>
        <taxon>Eukaryota</taxon>
        <taxon>Sar</taxon>
        <taxon>Alveolata</taxon>
        <taxon>Dinophyceae</taxon>
        <taxon>Suessiales</taxon>
        <taxon>Symbiodiniaceae</taxon>
        <taxon>Durusdinium</taxon>
    </lineage>
</organism>
<keyword evidence="2" id="KW-1185">Reference proteome</keyword>